<name>A0A6H1ZXS2_9ZZZZ</name>
<sequence>MTDRKSILLKLDEKLYRRLKKDAEDKPFLSFNAFLNLALYQFDLDERSAKTKQISLKKDKK</sequence>
<organism evidence="1">
    <name type="scientific">viral metagenome</name>
    <dbReference type="NCBI Taxonomy" id="1070528"/>
    <lineage>
        <taxon>unclassified sequences</taxon>
        <taxon>metagenomes</taxon>
        <taxon>organismal metagenomes</taxon>
    </lineage>
</organism>
<dbReference type="EMBL" id="MT144363">
    <property type="protein sequence ID" value="QJA52733.1"/>
    <property type="molecule type" value="Genomic_DNA"/>
</dbReference>
<gene>
    <name evidence="1" type="ORF">TM448A02924_0010</name>
</gene>
<dbReference type="AlphaFoldDB" id="A0A6H1ZXS2"/>
<accession>A0A6H1ZXS2</accession>
<protein>
    <submittedName>
        <fullName evidence="1">Uncharacterized protein</fullName>
    </submittedName>
</protein>
<reference evidence="1" key="1">
    <citation type="submission" date="2020-03" db="EMBL/GenBank/DDBJ databases">
        <title>The deep terrestrial virosphere.</title>
        <authorList>
            <person name="Holmfeldt K."/>
            <person name="Nilsson E."/>
            <person name="Simone D."/>
            <person name="Lopez-Fernandez M."/>
            <person name="Wu X."/>
            <person name="de Brujin I."/>
            <person name="Lundin D."/>
            <person name="Andersson A."/>
            <person name="Bertilsson S."/>
            <person name="Dopson M."/>
        </authorList>
    </citation>
    <scope>NUCLEOTIDE SEQUENCE</scope>
    <source>
        <strain evidence="1">TM448A02924</strain>
    </source>
</reference>
<proteinExistence type="predicted"/>
<evidence type="ECO:0000313" key="1">
    <source>
        <dbReference type="EMBL" id="QJA52733.1"/>
    </source>
</evidence>